<organism evidence="2 3">
    <name type="scientific">Pseudomonas fluorescens</name>
    <dbReference type="NCBI Taxonomy" id="294"/>
    <lineage>
        <taxon>Bacteria</taxon>
        <taxon>Pseudomonadati</taxon>
        <taxon>Pseudomonadota</taxon>
        <taxon>Gammaproteobacteria</taxon>
        <taxon>Pseudomonadales</taxon>
        <taxon>Pseudomonadaceae</taxon>
        <taxon>Pseudomonas</taxon>
    </lineage>
</organism>
<evidence type="ECO:0000313" key="3">
    <source>
        <dbReference type="Proteomes" id="UP000381378"/>
    </source>
</evidence>
<dbReference type="AlphaFoldDB" id="A0A5E7V2C5"/>
<dbReference type="OrthoDB" id="9882278at2"/>
<feature type="transmembrane region" description="Helical" evidence="1">
    <location>
        <begin position="56"/>
        <end position="80"/>
    </location>
</feature>
<dbReference type="RefSeq" id="WP_150787291.1">
    <property type="nucleotide sequence ID" value="NZ_CABVJF010000019.1"/>
</dbReference>
<gene>
    <name evidence="2" type="ORF">PS928_04458</name>
</gene>
<name>A0A5E7V2C5_PSEFL</name>
<evidence type="ECO:0000256" key="1">
    <source>
        <dbReference type="SAM" id="Phobius"/>
    </source>
</evidence>
<keyword evidence="1" id="KW-0472">Membrane</keyword>
<accession>A0A5E7V2C5</accession>
<reference evidence="2 3" key="1">
    <citation type="submission" date="2019-09" db="EMBL/GenBank/DDBJ databases">
        <authorList>
            <person name="Chandra G."/>
            <person name="Truman W A."/>
        </authorList>
    </citation>
    <scope>NUCLEOTIDE SEQUENCE [LARGE SCALE GENOMIC DNA]</scope>
    <source>
        <strain evidence="2">PS928</strain>
    </source>
</reference>
<feature type="transmembrane region" description="Helical" evidence="1">
    <location>
        <begin position="92"/>
        <end position="113"/>
    </location>
</feature>
<keyword evidence="1" id="KW-0812">Transmembrane</keyword>
<feature type="transmembrane region" description="Helical" evidence="1">
    <location>
        <begin position="12"/>
        <end position="36"/>
    </location>
</feature>
<keyword evidence="1" id="KW-1133">Transmembrane helix</keyword>
<evidence type="ECO:0008006" key="4">
    <source>
        <dbReference type="Google" id="ProtNLM"/>
    </source>
</evidence>
<feature type="transmembrane region" description="Helical" evidence="1">
    <location>
        <begin position="119"/>
        <end position="137"/>
    </location>
</feature>
<protein>
    <recommendedName>
        <fullName evidence="4">Transmembrane protein</fullName>
    </recommendedName>
</protein>
<evidence type="ECO:0000313" key="2">
    <source>
        <dbReference type="EMBL" id="VVQ16975.1"/>
    </source>
</evidence>
<dbReference type="EMBL" id="CABVJF010000019">
    <property type="protein sequence ID" value="VVQ16975.1"/>
    <property type="molecule type" value="Genomic_DNA"/>
</dbReference>
<sequence length="148" mass="15965">MTFSISIRKISIRALGIFIIFPATVAHVFVSLLGLAKLHSFIFIEHDTPSYIVMMHLQLAVYLALGWVGVITGLKLYYHFLRSNASPGWSGFAWPGLLCGTVACVGLICASGGSLTSRIFTMGWPLVGAAVLGWLLLNADNANKADSH</sequence>
<proteinExistence type="predicted"/>
<dbReference type="Proteomes" id="UP000381378">
    <property type="component" value="Unassembled WGS sequence"/>
</dbReference>